<feature type="transmembrane region" description="Helical" evidence="11">
    <location>
        <begin position="399"/>
        <end position="421"/>
    </location>
</feature>
<feature type="transmembrane region" description="Helical" evidence="11">
    <location>
        <begin position="442"/>
        <end position="463"/>
    </location>
</feature>
<dbReference type="PANTHER" id="PTHR43373:SF1">
    <property type="entry name" value="NA(+)_H(+) ANTIPORTER SUBUNIT A"/>
    <property type="match status" value="1"/>
</dbReference>
<evidence type="ECO:0000256" key="6">
    <source>
        <dbReference type="ARBA" id="ARBA00022989"/>
    </source>
</evidence>
<feature type="transmembrane region" description="Helical" evidence="11">
    <location>
        <begin position="270"/>
        <end position="287"/>
    </location>
</feature>
<evidence type="ECO:0000259" key="15">
    <source>
        <dbReference type="Pfam" id="PF13244"/>
    </source>
</evidence>
<feature type="transmembrane region" description="Helical" evidence="11">
    <location>
        <begin position="554"/>
        <end position="574"/>
    </location>
</feature>
<keyword evidence="5 9" id="KW-0812">Transmembrane</keyword>
<evidence type="ECO:0000256" key="2">
    <source>
        <dbReference type="ARBA" id="ARBA00022448"/>
    </source>
</evidence>
<dbReference type="GO" id="GO:0006811">
    <property type="term" value="P:monoatomic ion transport"/>
    <property type="evidence" value="ECO:0007669"/>
    <property type="project" value="UniProtKB-KW"/>
</dbReference>
<feature type="domain" description="NADH:quinone oxidoreductase/Mrp antiporter transmembrane" evidence="12">
    <location>
        <begin position="125"/>
        <end position="405"/>
    </location>
</feature>
<dbReference type="AlphaFoldDB" id="A0A1C6SNH7"/>
<dbReference type="EMBL" id="FMHT01000003">
    <property type="protein sequence ID" value="SCL30775.1"/>
    <property type="molecule type" value="Genomic_DNA"/>
</dbReference>
<evidence type="ECO:0000256" key="1">
    <source>
        <dbReference type="ARBA" id="ARBA00004651"/>
    </source>
</evidence>
<gene>
    <name evidence="17" type="ORF">GA0070616_4140</name>
</gene>
<keyword evidence="6 11" id="KW-1133">Transmembrane helix</keyword>
<evidence type="ECO:0000259" key="13">
    <source>
        <dbReference type="Pfam" id="PF00662"/>
    </source>
</evidence>
<feature type="transmembrane region" description="Helical" evidence="11">
    <location>
        <begin position="201"/>
        <end position="227"/>
    </location>
</feature>
<keyword evidence="8 11" id="KW-0472">Membrane</keyword>
<feature type="transmembrane region" description="Helical" evidence="11">
    <location>
        <begin position="129"/>
        <end position="146"/>
    </location>
</feature>
<keyword evidence="18" id="KW-1185">Reference proteome</keyword>
<feature type="region of interest" description="Disordered" evidence="10">
    <location>
        <begin position="750"/>
        <end position="773"/>
    </location>
</feature>
<feature type="domain" description="Na+/H+ antiporter MnhB subunit-related protein" evidence="14">
    <location>
        <begin position="789"/>
        <end position="912"/>
    </location>
</feature>
<feature type="transmembrane region" description="Helical" evidence="11">
    <location>
        <begin position="611"/>
        <end position="629"/>
    </location>
</feature>
<feature type="transmembrane region" description="Helical" evidence="11">
    <location>
        <begin position="674"/>
        <end position="693"/>
    </location>
</feature>
<comment type="subcellular location">
    <subcellularLocation>
        <location evidence="1">Cell membrane</location>
        <topology evidence="1">Multi-pass membrane protein</topology>
    </subcellularLocation>
    <subcellularLocation>
        <location evidence="9">Membrane</location>
        <topology evidence="9">Multi-pass membrane protein</topology>
    </subcellularLocation>
</comment>
<dbReference type="Pfam" id="PF00361">
    <property type="entry name" value="Proton_antipo_M"/>
    <property type="match status" value="1"/>
</dbReference>
<feature type="transmembrane region" description="Helical" evidence="11">
    <location>
        <begin position="294"/>
        <end position="313"/>
    </location>
</feature>
<evidence type="ECO:0000259" key="16">
    <source>
        <dbReference type="Pfam" id="PF20501"/>
    </source>
</evidence>
<feature type="transmembrane region" description="Helical" evidence="11">
    <location>
        <begin position="319"/>
        <end position="343"/>
    </location>
</feature>
<feature type="transmembrane region" description="Helical" evidence="11">
    <location>
        <begin position="792"/>
        <end position="811"/>
    </location>
</feature>
<feature type="transmembrane region" description="Helical" evidence="11">
    <location>
        <begin position="891"/>
        <end position="915"/>
    </location>
</feature>
<protein>
    <submittedName>
        <fullName evidence="17">Multicomponent Na+:H+ antiporter subunit A</fullName>
    </submittedName>
</protein>
<evidence type="ECO:0000256" key="4">
    <source>
        <dbReference type="ARBA" id="ARBA00022475"/>
    </source>
</evidence>
<dbReference type="InterPro" id="IPR050616">
    <property type="entry name" value="CPA3_Na-H_Antiporter_A"/>
</dbReference>
<feature type="transmembrane region" description="Helical" evidence="11">
    <location>
        <begin position="848"/>
        <end position="871"/>
    </location>
</feature>
<proteinExistence type="predicted"/>
<evidence type="ECO:0000256" key="10">
    <source>
        <dbReference type="SAM" id="MobiDB-lite"/>
    </source>
</evidence>
<dbReference type="Pfam" id="PF13244">
    <property type="entry name" value="MbhD"/>
    <property type="match status" value="1"/>
</dbReference>
<feature type="transmembrane region" description="Helical" evidence="11">
    <location>
        <begin position="586"/>
        <end position="604"/>
    </location>
</feature>
<evidence type="ECO:0000256" key="3">
    <source>
        <dbReference type="ARBA" id="ARBA00022449"/>
    </source>
</evidence>
<keyword evidence="7" id="KW-0406">Ion transport</keyword>
<feature type="domain" description="MrpA C-terminal/MbhD" evidence="15">
    <location>
        <begin position="593"/>
        <end position="658"/>
    </location>
</feature>
<dbReference type="Pfam" id="PF20501">
    <property type="entry name" value="MbhE"/>
    <property type="match status" value="1"/>
</dbReference>
<evidence type="ECO:0000313" key="17">
    <source>
        <dbReference type="EMBL" id="SCL30775.1"/>
    </source>
</evidence>
<evidence type="ECO:0000259" key="12">
    <source>
        <dbReference type="Pfam" id="PF00361"/>
    </source>
</evidence>
<feature type="transmembrane region" description="Helical" evidence="11">
    <location>
        <begin position="483"/>
        <end position="507"/>
    </location>
</feature>
<keyword evidence="3" id="KW-0050">Antiport</keyword>
<dbReference type="PRINTS" id="PR01434">
    <property type="entry name" value="NADHDHGNASE5"/>
</dbReference>
<keyword evidence="2" id="KW-0813">Transport</keyword>
<feature type="domain" description="NADH-Ubiquinone oxidoreductase (complex I) chain 5 N-terminal" evidence="13">
    <location>
        <begin position="63"/>
        <end position="108"/>
    </location>
</feature>
<dbReference type="GO" id="GO:0005886">
    <property type="term" value="C:plasma membrane"/>
    <property type="evidence" value="ECO:0007669"/>
    <property type="project" value="UniProtKB-SubCell"/>
</dbReference>
<accession>A0A1C6SNH7</accession>
<evidence type="ECO:0000256" key="7">
    <source>
        <dbReference type="ARBA" id="ARBA00023065"/>
    </source>
</evidence>
<feature type="transmembrane region" description="Helical" evidence="11">
    <location>
        <begin position="68"/>
        <end position="93"/>
    </location>
</feature>
<evidence type="ECO:0000256" key="11">
    <source>
        <dbReference type="SAM" id="Phobius"/>
    </source>
</evidence>
<feature type="transmembrane region" description="Helical" evidence="11">
    <location>
        <begin position="364"/>
        <end position="387"/>
    </location>
</feature>
<dbReference type="InterPro" id="IPR025383">
    <property type="entry name" value="MrpA_C/MbhD"/>
</dbReference>
<feature type="transmembrane region" description="Helical" evidence="11">
    <location>
        <begin position="635"/>
        <end position="653"/>
    </location>
</feature>
<dbReference type="InterPro" id="IPR046806">
    <property type="entry name" value="MrpA_C/MbhE"/>
</dbReference>
<dbReference type="STRING" id="145857.GA0070616_4140"/>
<dbReference type="NCBIfam" id="NF009284">
    <property type="entry name" value="PRK12644.1"/>
    <property type="match status" value="1"/>
</dbReference>
<dbReference type="GO" id="GO:0015297">
    <property type="term" value="F:antiporter activity"/>
    <property type="evidence" value="ECO:0007669"/>
    <property type="project" value="UniProtKB-KW"/>
</dbReference>
<feature type="transmembrane region" description="Helical" evidence="11">
    <location>
        <begin position="730"/>
        <end position="748"/>
    </location>
</feature>
<feature type="compositionally biased region" description="Basic and acidic residues" evidence="10">
    <location>
        <begin position="942"/>
        <end position="954"/>
    </location>
</feature>
<keyword evidence="4" id="KW-1003">Cell membrane</keyword>
<feature type="transmembrane region" description="Helical" evidence="11">
    <location>
        <begin position="158"/>
        <end position="181"/>
    </location>
</feature>
<dbReference type="Pfam" id="PF00662">
    <property type="entry name" value="Proton_antipo_N"/>
    <property type="match status" value="1"/>
</dbReference>
<feature type="region of interest" description="Disordered" evidence="10">
    <location>
        <begin position="928"/>
        <end position="1013"/>
    </location>
</feature>
<feature type="domain" description="MrpA C-terminal/MbhE" evidence="16">
    <location>
        <begin position="673"/>
        <end position="747"/>
    </location>
</feature>
<feature type="compositionally biased region" description="Basic residues" evidence="10">
    <location>
        <begin position="1003"/>
        <end position="1013"/>
    </location>
</feature>
<feature type="transmembrane region" description="Helical" evidence="11">
    <location>
        <begin position="105"/>
        <end position="123"/>
    </location>
</feature>
<organism evidence="17 18">
    <name type="scientific">Micromonospora nigra</name>
    <dbReference type="NCBI Taxonomy" id="145857"/>
    <lineage>
        <taxon>Bacteria</taxon>
        <taxon>Bacillati</taxon>
        <taxon>Actinomycetota</taxon>
        <taxon>Actinomycetes</taxon>
        <taxon>Micromonosporales</taxon>
        <taxon>Micromonosporaceae</taxon>
        <taxon>Micromonospora</taxon>
    </lineage>
</organism>
<evidence type="ECO:0000259" key="14">
    <source>
        <dbReference type="Pfam" id="PF04039"/>
    </source>
</evidence>
<feature type="transmembrane region" description="Helical" evidence="11">
    <location>
        <begin position="817"/>
        <end position="836"/>
    </location>
</feature>
<dbReference type="Proteomes" id="UP000199699">
    <property type="component" value="Unassembled WGS sequence"/>
</dbReference>
<dbReference type="PANTHER" id="PTHR43373">
    <property type="entry name" value="NA(+)/H(+) ANTIPORTER SUBUNIT"/>
    <property type="match status" value="1"/>
</dbReference>
<evidence type="ECO:0000256" key="8">
    <source>
        <dbReference type="ARBA" id="ARBA00023136"/>
    </source>
</evidence>
<dbReference type="InterPro" id="IPR001750">
    <property type="entry name" value="ND/Mrp_TM"/>
</dbReference>
<name>A0A1C6SNH7_9ACTN</name>
<evidence type="ECO:0000256" key="5">
    <source>
        <dbReference type="ARBA" id="ARBA00022692"/>
    </source>
</evidence>
<evidence type="ECO:0000313" key="18">
    <source>
        <dbReference type="Proteomes" id="UP000199699"/>
    </source>
</evidence>
<dbReference type="Pfam" id="PF04039">
    <property type="entry name" value="MnhB"/>
    <property type="match status" value="1"/>
</dbReference>
<dbReference type="InterPro" id="IPR001516">
    <property type="entry name" value="Proton_antipo_N"/>
</dbReference>
<dbReference type="OrthoDB" id="9811798at2"/>
<dbReference type="InterPro" id="IPR007182">
    <property type="entry name" value="MnhB"/>
</dbReference>
<sequence length="1013" mass="105670">MLVLLILHLVAALVAPLLVRWWGSRACYPLALAPAAAFGWALVHTPDVADGGAVVQTYPWIPQLGLDIALRATTLSWLMTLLVGGIGALVLVYSARYFHPGSLGLARFAAVLVAFAGAMLGLVLADDLLLLYVCWELTTVFSYLLIGHSTERRSSRWAAAQALTVTTLGGLALLVGIIMLGEHAGSYRWSVITERPLPGGAYLVTAVLLILAGALSKSAVLPFSAWLPVAMAAPTPVSAYLHAAAMVKAGVYLLGLLAPVLAAVGQWRPVVLVAGLVTMLAAGWAALRQDDLKLLLAYGTVSQLGLLTVVVGAGTPDAALAGLAMLLAHALFKAALFLVVGIVDHSTGTRDLRELSGLGRRTPLLAGVAVLAAASMAGLPPLVGFVAKEAVLAAFTDQPLVLAGLVAGTALTVAYSIRFCWGAFATRPDVADAAPGPVAASMLVPPALLAVAGLAVGPAAGALDHLFRPYADLFGTVGKDLALWHGLTPALGLSALAIAGGVALFALRGPLAPALARLRSPVGGQAWYEAVTHRFDRLAIQVTGATQRGSLPQYLGSILIVLAVLPGGAMLLTRPWRERLPLWDDPLQPVVVVVIAVAAVLAVGARRRLTAMLLVGVTGYGTAMLFVLYGAPDLALTQFLVETATIGVFVLVLRRLPECFSARPLRRSRWARRVVGAVVGVVAAGLALTAAGARREPTISEAFPELAVTGGYGRNVVNVTLVDIRAWDTMGELSVLVVAATGVASLIFQRSRTGPRPRRPEPTTRPRRKGRPVWLRGGSTLRERRRSIVLEVVTRLIFHTVVVFSFFLLFSGHNAPGGGFAGGLVASLALTVRYLAGGRYELAEAAPVGAGTVLGAGLAVSVGTGVVSLLVGGGVLESARVDLTLPLLGDFYVVTSLFFDVGVYLVVIGLVLDILRSLGAEVDRHIEAAGNSPGGLATEGRGAAREGGRAEPGARRGRGRAGGLRRGVAAGTQPEPDPARHHPARQRCQPAHPARRPVGAGSGRRRQRPRRHQ</sequence>
<reference evidence="17 18" key="1">
    <citation type="submission" date="2016-06" db="EMBL/GenBank/DDBJ databases">
        <authorList>
            <person name="Kjaerup R.B."/>
            <person name="Dalgaard T.S."/>
            <person name="Juul-Madsen H.R."/>
        </authorList>
    </citation>
    <scope>NUCLEOTIDE SEQUENCE [LARGE SCALE GENOMIC DNA]</scope>
    <source>
        <strain evidence="17 18">DSM 43818</strain>
    </source>
</reference>
<evidence type="ECO:0000256" key="9">
    <source>
        <dbReference type="RuleBase" id="RU000320"/>
    </source>
</evidence>